<accession>I7ML06</accession>
<proteinExistence type="predicted"/>
<dbReference type="InParanoid" id="I7ML06"/>
<dbReference type="AlphaFoldDB" id="I7ML06"/>
<keyword evidence="1" id="KW-1133">Transmembrane helix</keyword>
<keyword evidence="1" id="KW-0472">Membrane</keyword>
<dbReference type="RefSeq" id="XP_001021059.1">
    <property type="nucleotide sequence ID" value="XM_001021059.1"/>
</dbReference>
<evidence type="ECO:0000259" key="2">
    <source>
        <dbReference type="Pfam" id="PF00892"/>
    </source>
</evidence>
<dbReference type="InterPro" id="IPR037185">
    <property type="entry name" value="EmrE-like"/>
</dbReference>
<dbReference type="PANTHER" id="PTHR22911">
    <property type="entry name" value="ACYL-MALONYL CONDENSING ENZYME-RELATED"/>
    <property type="match status" value="1"/>
</dbReference>
<dbReference type="KEGG" id="tet:TTHERM_00309830"/>
<feature type="domain" description="EamA" evidence="2">
    <location>
        <begin position="28"/>
        <end position="159"/>
    </location>
</feature>
<feature type="transmembrane region" description="Helical" evidence="1">
    <location>
        <begin position="246"/>
        <end position="263"/>
    </location>
</feature>
<dbReference type="EMBL" id="GG662608">
    <property type="protein sequence ID" value="EAS00814.1"/>
    <property type="molecule type" value="Genomic_DNA"/>
</dbReference>
<dbReference type="eggNOG" id="KOG4510">
    <property type="taxonomic scope" value="Eukaryota"/>
</dbReference>
<evidence type="ECO:0000313" key="4">
    <source>
        <dbReference type="Proteomes" id="UP000009168"/>
    </source>
</evidence>
<dbReference type="PANTHER" id="PTHR22911:SF137">
    <property type="entry name" value="SOLUTE CARRIER FAMILY 35 MEMBER G2-RELATED"/>
    <property type="match status" value="1"/>
</dbReference>
<dbReference type="Pfam" id="PF00892">
    <property type="entry name" value="EamA"/>
    <property type="match status" value="2"/>
</dbReference>
<dbReference type="HOGENOM" id="CLU_032828_1_1_1"/>
<name>I7ML06_TETTS</name>
<feature type="transmembrane region" description="Helical" evidence="1">
    <location>
        <begin position="181"/>
        <end position="201"/>
    </location>
</feature>
<feature type="transmembrane region" description="Helical" evidence="1">
    <location>
        <begin position="275"/>
        <end position="294"/>
    </location>
</feature>
<reference evidence="4" key="1">
    <citation type="journal article" date="2006" name="PLoS Biol.">
        <title>Macronuclear genome sequence of the ciliate Tetrahymena thermophila, a model eukaryote.</title>
        <authorList>
            <person name="Eisen J.A."/>
            <person name="Coyne R.S."/>
            <person name="Wu M."/>
            <person name="Wu D."/>
            <person name="Thiagarajan M."/>
            <person name="Wortman J.R."/>
            <person name="Badger J.H."/>
            <person name="Ren Q."/>
            <person name="Amedeo P."/>
            <person name="Jones K.M."/>
            <person name="Tallon L.J."/>
            <person name="Delcher A.L."/>
            <person name="Salzberg S.L."/>
            <person name="Silva J.C."/>
            <person name="Haas B.J."/>
            <person name="Majoros W.H."/>
            <person name="Farzad M."/>
            <person name="Carlton J.M."/>
            <person name="Smith R.K. Jr."/>
            <person name="Garg J."/>
            <person name="Pearlman R.E."/>
            <person name="Karrer K.M."/>
            <person name="Sun L."/>
            <person name="Manning G."/>
            <person name="Elde N.C."/>
            <person name="Turkewitz A.P."/>
            <person name="Asai D.J."/>
            <person name="Wilkes D.E."/>
            <person name="Wang Y."/>
            <person name="Cai H."/>
            <person name="Collins K."/>
            <person name="Stewart B.A."/>
            <person name="Lee S.R."/>
            <person name="Wilamowska K."/>
            <person name="Weinberg Z."/>
            <person name="Ruzzo W.L."/>
            <person name="Wloga D."/>
            <person name="Gaertig J."/>
            <person name="Frankel J."/>
            <person name="Tsao C.-C."/>
            <person name="Gorovsky M.A."/>
            <person name="Keeling P.J."/>
            <person name="Waller R.F."/>
            <person name="Patron N.J."/>
            <person name="Cherry J.M."/>
            <person name="Stover N.A."/>
            <person name="Krieger C.J."/>
            <person name="del Toro C."/>
            <person name="Ryder H.F."/>
            <person name="Williamson S.C."/>
            <person name="Barbeau R.A."/>
            <person name="Hamilton E.P."/>
            <person name="Orias E."/>
        </authorList>
    </citation>
    <scope>NUCLEOTIDE SEQUENCE [LARGE SCALE GENOMIC DNA]</scope>
    <source>
        <strain evidence="4">SB210</strain>
    </source>
</reference>
<keyword evidence="1" id="KW-0812">Transmembrane</keyword>
<feature type="transmembrane region" description="Helical" evidence="1">
    <location>
        <begin position="144"/>
        <end position="169"/>
    </location>
</feature>
<organism evidence="3 4">
    <name type="scientific">Tetrahymena thermophila (strain SB210)</name>
    <dbReference type="NCBI Taxonomy" id="312017"/>
    <lineage>
        <taxon>Eukaryota</taxon>
        <taxon>Sar</taxon>
        <taxon>Alveolata</taxon>
        <taxon>Ciliophora</taxon>
        <taxon>Intramacronucleata</taxon>
        <taxon>Oligohymenophorea</taxon>
        <taxon>Hymenostomatida</taxon>
        <taxon>Tetrahymenina</taxon>
        <taxon>Tetrahymenidae</taxon>
        <taxon>Tetrahymena</taxon>
    </lineage>
</organism>
<feature type="transmembrane region" description="Helical" evidence="1">
    <location>
        <begin position="300"/>
        <end position="317"/>
    </location>
</feature>
<feature type="transmembrane region" description="Helical" evidence="1">
    <location>
        <begin position="213"/>
        <end position="234"/>
    </location>
</feature>
<gene>
    <name evidence="3" type="ORF">TTHERM_00309830</name>
</gene>
<dbReference type="OMA" id="ITVTHIG"/>
<sequence>MTSIITDIFHKTQKIVNYYEEERKTYTAIMYMLVSGVFFILSGTFIKKVTNVSAMEIFCLRSVCSFLINSSVIAIKGDQNIYTKDKEAYGLLLKRVLFGFIADYFFVAMLKYLTMGDCTSIVMTYPIFSTILASILLKEHVSKYLIYSIFFCVIGIIFVCKPPFILNYFFDSYSQSQSPNIFLGFLNGLGFVTFLSFSIVTTRKLGGKVTIQVLLQYLYFCTIFASTIFIMSSGDEIKSYVTLNNIFMLIGTGFSQYCANIFYNKSLFLEKATVVIPLSYTQVIFSFLSDVFIFKVAPNIFSIIGCLFIVSGSYLTLKQ</sequence>
<dbReference type="InterPro" id="IPR000620">
    <property type="entry name" value="EamA_dom"/>
</dbReference>
<feature type="domain" description="EamA" evidence="2">
    <location>
        <begin position="184"/>
        <end position="317"/>
    </location>
</feature>
<evidence type="ECO:0000313" key="3">
    <source>
        <dbReference type="EMBL" id="EAS00814.1"/>
    </source>
</evidence>
<feature type="transmembrane region" description="Helical" evidence="1">
    <location>
        <begin position="96"/>
        <end position="114"/>
    </location>
</feature>
<dbReference type="GO" id="GO:0016020">
    <property type="term" value="C:membrane"/>
    <property type="evidence" value="ECO:0007669"/>
    <property type="project" value="InterPro"/>
</dbReference>
<protein>
    <submittedName>
        <fullName evidence="3">Integral membrane protein DUF6 containing protein</fullName>
    </submittedName>
</protein>
<keyword evidence="4" id="KW-1185">Reference proteome</keyword>
<dbReference type="SUPFAM" id="SSF103481">
    <property type="entry name" value="Multidrug resistance efflux transporter EmrE"/>
    <property type="match status" value="2"/>
</dbReference>
<feature type="transmembrane region" description="Helical" evidence="1">
    <location>
        <begin position="120"/>
        <end position="137"/>
    </location>
</feature>
<feature type="transmembrane region" description="Helical" evidence="1">
    <location>
        <begin position="28"/>
        <end position="46"/>
    </location>
</feature>
<dbReference type="Proteomes" id="UP000009168">
    <property type="component" value="Unassembled WGS sequence"/>
</dbReference>
<dbReference type="OrthoDB" id="306876at2759"/>
<dbReference type="GeneID" id="7838976"/>
<evidence type="ECO:0000256" key="1">
    <source>
        <dbReference type="SAM" id="Phobius"/>
    </source>
</evidence>